<feature type="region of interest" description="Disordered" evidence="2">
    <location>
        <begin position="58"/>
        <end position="117"/>
    </location>
</feature>
<feature type="compositionally biased region" description="Polar residues" evidence="2">
    <location>
        <begin position="61"/>
        <end position="72"/>
    </location>
</feature>
<evidence type="ECO:0000313" key="4">
    <source>
        <dbReference type="Proteomes" id="UP000553632"/>
    </source>
</evidence>
<feature type="compositionally biased region" description="Low complexity" evidence="2">
    <location>
        <begin position="96"/>
        <end position="106"/>
    </location>
</feature>
<evidence type="ECO:0000256" key="2">
    <source>
        <dbReference type="SAM" id="MobiDB-lite"/>
    </source>
</evidence>
<gene>
    <name evidence="3" type="ORF">FOZ63_001999</name>
</gene>
<proteinExistence type="predicted"/>
<reference evidence="3 4" key="1">
    <citation type="submission" date="2020-04" db="EMBL/GenBank/DDBJ databases">
        <title>Perkinsus olseni comparative genomics.</title>
        <authorList>
            <person name="Bogema D.R."/>
        </authorList>
    </citation>
    <scope>NUCLEOTIDE SEQUENCE [LARGE SCALE GENOMIC DNA]</scope>
    <source>
        <strain evidence="3 4">ATCC PRA-207</strain>
    </source>
</reference>
<organism evidence="3 4">
    <name type="scientific">Perkinsus olseni</name>
    <name type="common">Perkinsus atlanticus</name>
    <dbReference type="NCBI Taxonomy" id="32597"/>
    <lineage>
        <taxon>Eukaryota</taxon>
        <taxon>Sar</taxon>
        <taxon>Alveolata</taxon>
        <taxon>Perkinsozoa</taxon>
        <taxon>Perkinsea</taxon>
        <taxon>Perkinsida</taxon>
        <taxon>Perkinsidae</taxon>
        <taxon>Perkinsus</taxon>
    </lineage>
</organism>
<name>A0A7J6UDM9_PEROL</name>
<feature type="compositionally biased region" description="Basic and acidic residues" evidence="2">
    <location>
        <begin position="76"/>
        <end position="87"/>
    </location>
</feature>
<feature type="coiled-coil region" evidence="1">
    <location>
        <begin position="3"/>
        <end position="58"/>
    </location>
</feature>
<sequence length="247" mass="28058">MTTADLQLQLKKLEEENKEHIEEKRYEYDFRSNLENDVEDLKRSISLKDKEIADLKRIIGEQNQSTGKQSDASGEEAFHSDGTADEHSQEDDESEYYGTYSESSNEAHGNPSKKVLANKSRDKIGSSTEDKNNGLSAKNISLRSTRTRKLQLVYERYSSRTSRHLIKVISSFGEPMNFVAYIDRVAFAKGEVGPNASAGIGLSDRRLRENPRAQYIRVEAHNQEEGKRGVYVSMQVPRLQVNNTVHK</sequence>
<comment type="caution">
    <text evidence="3">The sequence shown here is derived from an EMBL/GenBank/DDBJ whole genome shotgun (WGS) entry which is preliminary data.</text>
</comment>
<dbReference type="EMBL" id="JABANO010004344">
    <property type="protein sequence ID" value="KAF4755329.1"/>
    <property type="molecule type" value="Genomic_DNA"/>
</dbReference>
<dbReference type="OMA" id="ANGERMH"/>
<protein>
    <submittedName>
        <fullName evidence="3">Uncharacterized protein</fullName>
    </submittedName>
</protein>
<keyword evidence="4" id="KW-1185">Reference proteome</keyword>
<accession>A0A7J6UDM9</accession>
<dbReference type="AlphaFoldDB" id="A0A7J6UDM9"/>
<keyword evidence="1" id="KW-0175">Coiled coil</keyword>
<evidence type="ECO:0000313" key="3">
    <source>
        <dbReference type="EMBL" id="KAF4755329.1"/>
    </source>
</evidence>
<evidence type="ECO:0000256" key="1">
    <source>
        <dbReference type="SAM" id="Coils"/>
    </source>
</evidence>
<dbReference type="Proteomes" id="UP000553632">
    <property type="component" value="Unassembled WGS sequence"/>
</dbReference>